<proteinExistence type="predicted"/>
<evidence type="ECO:0000313" key="7">
    <source>
        <dbReference type="Proteomes" id="UP000239001"/>
    </source>
</evidence>
<evidence type="ECO:0000259" key="5">
    <source>
        <dbReference type="Pfam" id="PF02885"/>
    </source>
</evidence>
<dbReference type="InterPro" id="IPR000312">
    <property type="entry name" value="Glycosyl_Trfase_fam3"/>
</dbReference>
<dbReference type="InterPro" id="IPR036320">
    <property type="entry name" value="Glycosyl_Trfase_fam3_N_dom_sf"/>
</dbReference>
<dbReference type="InterPro" id="IPR005940">
    <property type="entry name" value="Anthranilate_Pribosyl_Tfrase"/>
</dbReference>
<evidence type="ECO:0000259" key="4">
    <source>
        <dbReference type="Pfam" id="PF00591"/>
    </source>
</evidence>
<keyword evidence="3" id="KW-0028">Amino-acid biosynthesis</keyword>
<dbReference type="EMBL" id="PXOH01000002">
    <property type="protein sequence ID" value="PSF38912.1"/>
    <property type="molecule type" value="Genomic_DNA"/>
</dbReference>
<dbReference type="AlphaFoldDB" id="A0A2T1M2F3"/>
<evidence type="ECO:0000256" key="2">
    <source>
        <dbReference type="ARBA" id="ARBA00022679"/>
    </source>
</evidence>
<keyword evidence="3" id="KW-0057">Aromatic amino acid biosynthesis</keyword>
<evidence type="ECO:0000313" key="6">
    <source>
        <dbReference type="EMBL" id="PSF38912.1"/>
    </source>
</evidence>
<accession>A0A2T1M2F3</accession>
<sequence>MSQTFRELLKTIGSGVHTGKDLSRSEAAEATRQMLLKEATPAQIGAFLIAHRIKRPSPEELAGMLDIYDELGPRLDINHLPFEKPVVIFGNPYDGRTRTVSVSPITTLMLVASGVPVVLHGGDIMPTKYGLPLVTLWQGLGIDFTQKNFTKAQEFLEKTGLTFIYLPTHFPLAYDLVPYRDQIGKRPPIATMELMWLPCTGNIHPISGYVHPPTEERFLKTFAMKGISYFTSIKGLEGSCDLACSRTAIIGFGQGGESPFFERFLLDPRDYGFSPTDVHLESTEQAIALMQELIQGQDNELKDAAILNGGFYLWRCGVCDDLKAGFEQAEVMLKEGKLAEKLKEMASL</sequence>
<dbReference type="InterPro" id="IPR035902">
    <property type="entry name" value="Nuc_phospho_transferase"/>
</dbReference>
<feature type="domain" description="Glycosyl transferase family 3" evidence="4">
    <location>
        <begin position="97"/>
        <end position="337"/>
    </location>
</feature>
<dbReference type="GO" id="GO:0004048">
    <property type="term" value="F:anthranilate phosphoribosyltransferase activity"/>
    <property type="evidence" value="ECO:0007669"/>
    <property type="project" value="InterPro"/>
</dbReference>
<dbReference type="SUPFAM" id="SSF52418">
    <property type="entry name" value="Nucleoside phosphorylase/phosphoribosyltransferase catalytic domain"/>
    <property type="match status" value="1"/>
</dbReference>
<dbReference type="Pfam" id="PF00591">
    <property type="entry name" value="Glycos_transf_3"/>
    <property type="match status" value="1"/>
</dbReference>
<reference evidence="6 7" key="2">
    <citation type="submission" date="2018-03" db="EMBL/GenBank/DDBJ databases">
        <authorList>
            <person name="Keele B.F."/>
        </authorList>
    </citation>
    <scope>NUCLEOTIDE SEQUENCE [LARGE SCALE GENOMIC DNA]</scope>
    <source>
        <strain evidence="6 7">CCALA 016</strain>
    </source>
</reference>
<keyword evidence="7" id="KW-1185">Reference proteome</keyword>
<dbReference type="Gene3D" id="1.20.970.10">
    <property type="entry name" value="Transferase, Pyrimidine Nucleoside Phosphorylase, Chain C"/>
    <property type="match status" value="1"/>
</dbReference>
<dbReference type="OrthoDB" id="9926at2"/>
<dbReference type="InterPro" id="IPR017459">
    <property type="entry name" value="Glycosyl_Trfase_fam3_N_dom"/>
</dbReference>
<dbReference type="SUPFAM" id="SSF47648">
    <property type="entry name" value="Nucleoside phosphorylase/phosphoribosyltransferase N-terminal domain"/>
    <property type="match status" value="1"/>
</dbReference>
<evidence type="ECO:0000256" key="1">
    <source>
        <dbReference type="ARBA" id="ARBA00022676"/>
    </source>
</evidence>
<dbReference type="PANTHER" id="PTHR43285:SF3">
    <property type="entry name" value="SLL1634 PROTEIN"/>
    <property type="match status" value="1"/>
</dbReference>
<dbReference type="RefSeq" id="WP_106455277.1">
    <property type="nucleotide sequence ID" value="NZ_PXOH01000002.1"/>
</dbReference>
<organism evidence="6 7">
    <name type="scientific">Aphanothece hegewaldii CCALA 016</name>
    <dbReference type="NCBI Taxonomy" id="2107694"/>
    <lineage>
        <taxon>Bacteria</taxon>
        <taxon>Bacillati</taxon>
        <taxon>Cyanobacteriota</taxon>
        <taxon>Cyanophyceae</taxon>
        <taxon>Oscillatoriophycideae</taxon>
        <taxon>Chroococcales</taxon>
        <taxon>Aphanothecaceae</taxon>
        <taxon>Aphanothece</taxon>
    </lineage>
</organism>
<reference evidence="6 7" key="1">
    <citation type="submission" date="2018-03" db="EMBL/GenBank/DDBJ databases">
        <title>The ancient ancestry and fast evolution of plastids.</title>
        <authorList>
            <person name="Moore K.R."/>
            <person name="Magnabosco C."/>
            <person name="Momper L."/>
            <person name="Gold D.A."/>
            <person name="Bosak T."/>
            <person name="Fournier G.P."/>
        </authorList>
    </citation>
    <scope>NUCLEOTIDE SEQUENCE [LARGE SCALE GENOMIC DNA]</scope>
    <source>
        <strain evidence="6 7">CCALA 016</strain>
    </source>
</reference>
<dbReference type="GO" id="GO:0000162">
    <property type="term" value="P:L-tryptophan biosynthetic process"/>
    <property type="evidence" value="ECO:0007669"/>
    <property type="project" value="InterPro"/>
</dbReference>
<dbReference type="PANTHER" id="PTHR43285">
    <property type="entry name" value="ANTHRANILATE PHOSPHORIBOSYLTRANSFERASE"/>
    <property type="match status" value="1"/>
</dbReference>
<dbReference type="Pfam" id="PF02885">
    <property type="entry name" value="Glycos_trans_3N"/>
    <property type="match status" value="1"/>
</dbReference>
<evidence type="ECO:0008006" key="8">
    <source>
        <dbReference type="Google" id="ProtNLM"/>
    </source>
</evidence>
<keyword evidence="2" id="KW-0808">Transferase</keyword>
<dbReference type="NCBIfam" id="NF005635">
    <property type="entry name" value="PRK07394.1"/>
    <property type="match status" value="1"/>
</dbReference>
<feature type="domain" description="Glycosyl transferase family 3 N-terminal" evidence="5">
    <location>
        <begin position="7"/>
        <end position="68"/>
    </location>
</feature>
<dbReference type="Proteomes" id="UP000239001">
    <property type="component" value="Unassembled WGS sequence"/>
</dbReference>
<comment type="caution">
    <text evidence="6">The sequence shown here is derived from an EMBL/GenBank/DDBJ whole genome shotgun (WGS) entry which is preliminary data.</text>
</comment>
<evidence type="ECO:0000256" key="3">
    <source>
        <dbReference type="ARBA" id="ARBA00023141"/>
    </source>
</evidence>
<name>A0A2T1M2F3_9CHRO</name>
<dbReference type="GO" id="GO:0005829">
    <property type="term" value="C:cytosol"/>
    <property type="evidence" value="ECO:0007669"/>
    <property type="project" value="TreeGrafter"/>
</dbReference>
<keyword evidence="1" id="KW-0328">Glycosyltransferase</keyword>
<protein>
    <recommendedName>
        <fullName evidence="8">Anthranilate phosphoribosyltransferase</fullName>
    </recommendedName>
</protein>
<dbReference type="Gene3D" id="3.40.1030.10">
    <property type="entry name" value="Nucleoside phosphorylase/phosphoribosyltransferase catalytic domain"/>
    <property type="match status" value="1"/>
</dbReference>
<gene>
    <name evidence="6" type="ORF">C7H19_02330</name>
</gene>